<comment type="subcellular location">
    <subcellularLocation>
        <location evidence="2">Nucleus</location>
    </subcellularLocation>
</comment>
<evidence type="ECO:0000256" key="2">
    <source>
        <dbReference type="PROSITE-ProRule" id="PRU00089"/>
    </source>
</evidence>
<feature type="DNA-binding region" description="Fork-head" evidence="2">
    <location>
        <begin position="34"/>
        <end position="126"/>
    </location>
</feature>
<dbReference type="GeneID" id="136991440"/>
<evidence type="ECO:0000256" key="1">
    <source>
        <dbReference type="ARBA" id="ARBA00023125"/>
    </source>
</evidence>
<sequence length="226" mass="24465">MATSPRDPPGEVPPGPGEPGEPPGRQRRYRRHPKAPYSFVAMIALVIQASPEKRLTLRQIHERVAATFPSFCPSYSGWKDSIRHSLSASACFRKLLKDPAKPRAKGNQWVLDTSLLRPGELRRQNTAVSRRDASFARDLSPYVLHGLRYQPPGGGGGPPEPPAPPAPRFASSFCIEALLGDAPRGEPSGVPACPPRRHPAPVPSRLPPLAVRRGGDPRTTGPWAAP</sequence>
<feature type="compositionally biased region" description="Pro residues" evidence="3">
    <location>
        <begin position="1"/>
        <end position="22"/>
    </location>
</feature>
<dbReference type="InterPro" id="IPR036390">
    <property type="entry name" value="WH_DNA-bd_sf"/>
</dbReference>
<protein>
    <submittedName>
        <fullName evidence="6">Forkhead box protein H1-like</fullName>
    </submittedName>
</protein>
<accession>A0ABM4E7X1</accession>
<evidence type="ECO:0000313" key="5">
    <source>
        <dbReference type="Proteomes" id="UP001652627"/>
    </source>
</evidence>
<reference evidence="5" key="1">
    <citation type="submission" date="2025-05" db="UniProtKB">
        <authorList>
            <consortium name="RefSeq"/>
        </authorList>
    </citation>
    <scope>NUCLEOTIDE SEQUENCE [LARGE SCALE GENOMIC DNA]</scope>
</reference>
<dbReference type="SMART" id="SM00339">
    <property type="entry name" value="FH"/>
    <property type="match status" value="1"/>
</dbReference>
<reference evidence="6" key="2">
    <citation type="submission" date="2025-08" db="UniProtKB">
        <authorList>
            <consortium name="RefSeq"/>
        </authorList>
    </citation>
    <scope>IDENTIFICATION</scope>
    <source>
        <tissue evidence="6">Blood</tissue>
    </source>
</reference>
<dbReference type="Pfam" id="PF00250">
    <property type="entry name" value="Forkhead"/>
    <property type="match status" value="1"/>
</dbReference>
<keyword evidence="1 2" id="KW-0238">DNA-binding</keyword>
<proteinExistence type="predicted"/>
<dbReference type="PROSITE" id="PS50039">
    <property type="entry name" value="FORK_HEAD_3"/>
    <property type="match status" value="1"/>
</dbReference>
<dbReference type="SUPFAM" id="SSF46785">
    <property type="entry name" value="Winged helix' DNA-binding domain"/>
    <property type="match status" value="1"/>
</dbReference>
<dbReference type="Proteomes" id="UP001652627">
    <property type="component" value="Chromosome 2"/>
</dbReference>
<dbReference type="PROSITE" id="PS00658">
    <property type="entry name" value="FORK_HEAD_2"/>
    <property type="match status" value="1"/>
</dbReference>
<dbReference type="PANTHER" id="PTHR47316">
    <property type="entry name" value="FORKHEAD BOX PROTEIN H1"/>
    <property type="match status" value="1"/>
</dbReference>
<dbReference type="InterPro" id="IPR036388">
    <property type="entry name" value="WH-like_DNA-bd_sf"/>
</dbReference>
<feature type="domain" description="Fork-head" evidence="4">
    <location>
        <begin position="34"/>
        <end position="126"/>
    </location>
</feature>
<keyword evidence="2" id="KW-0539">Nucleus</keyword>
<evidence type="ECO:0000259" key="4">
    <source>
        <dbReference type="PROSITE" id="PS50039"/>
    </source>
</evidence>
<dbReference type="InterPro" id="IPR030456">
    <property type="entry name" value="TF_fork_head_CS_2"/>
</dbReference>
<feature type="compositionally biased region" description="Pro residues" evidence="3">
    <location>
        <begin position="158"/>
        <end position="167"/>
    </location>
</feature>
<dbReference type="PANTHER" id="PTHR47316:SF1">
    <property type="entry name" value="FORKHEAD BOX PROTEIN H1"/>
    <property type="match status" value="1"/>
</dbReference>
<keyword evidence="5" id="KW-1185">Reference proteome</keyword>
<name>A0ABM4E7X1_9AVES</name>
<organism evidence="5 6">
    <name type="scientific">Apteryx mantelli</name>
    <name type="common">North Island brown kiwi</name>
    <dbReference type="NCBI Taxonomy" id="2696672"/>
    <lineage>
        <taxon>Eukaryota</taxon>
        <taxon>Metazoa</taxon>
        <taxon>Chordata</taxon>
        <taxon>Craniata</taxon>
        <taxon>Vertebrata</taxon>
        <taxon>Euteleostomi</taxon>
        <taxon>Archelosauria</taxon>
        <taxon>Archosauria</taxon>
        <taxon>Dinosauria</taxon>
        <taxon>Saurischia</taxon>
        <taxon>Theropoda</taxon>
        <taxon>Coelurosauria</taxon>
        <taxon>Aves</taxon>
        <taxon>Palaeognathae</taxon>
        <taxon>Apterygiformes</taxon>
        <taxon>Apterygidae</taxon>
        <taxon>Apteryx</taxon>
    </lineage>
</organism>
<dbReference type="RefSeq" id="XP_067148669.1">
    <property type="nucleotide sequence ID" value="XM_067292568.1"/>
</dbReference>
<dbReference type="PRINTS" id="PR00053">
    <property type="entry name" value="FORKHEAD"/>
</dbReference>
<dbReference type="InterPro" id="IPR001766">
    <property type="entry name" value="Fork_head_dom"/>
</dbReference>
<evidence type="ECO:0000256" key="3">
    <source>
        <dbReference type="SAM" id="MobiDB-lite"/>
    </source>
</evidence>
<dbReference type="Gene3D" id="1.10.10.10">
    <property type="entry name" value="Winged helix-like DNA-binding domain superfamily/Winged helix DNA-binding domain"/>
    <property type="match status" value="1"/>
</dbReference>
<evidence type="ECO:0000313" key="6">
    <source>
        <dbReference type="RefSeq" id="XP_067148669.1"/>
    </source>
</evidence>
<feature type="region of interest" description="Disordered" evidence="3">
    <location>
        <begin position="1"/>
        <end position="29"/>
    </location>
</feature>
<gene>
    <name evidence="6" type="primary">LOC136991440</name>
</gene>
<feature type="region of interest" description="Disordered" evidence="3">
    <location>
        <begin position="148"/>
        <end position="226"/>
    </location>
</feature>
<dbReference type="InterPro" id="IPR052327">
    <property type="entry name" value="Activin_resp_transcr_regulator"/>
</dbReference>